<keyword evidence="2" id="KW-1185">Reference proteome</keyword>
<dbReference type="AlphaFoldDB" id="A0AAD9Q6Z1"/>
<accession>A0AAD9Q6Z1</accession>
<dbReference type="PANTHER" id="PTHR46880:SF5">
    <property type="entry name" value="DUF4371 DOMAIN-CONTAINING PROTEIN"/>
    <property type="match status" value="1"/>
</dbReference>
<reference evidence="1" key="2">
    <citation type="journal article" date="2023" name="Science">
        <title>Genomic signatures of disease resistance in endangered staghorn corals.</title>
        <authorList>
            <person name="Vollmer S.V."/>
            <person name="Selwyn J.D."/>
            <person name="Despard B.A."/>
            <person name="Roesel C.L."/>
        </authorList>
    </citation>
    <scope>NUCLEOTIDE SEQUENCE</scope>
    <source>
        <tissue evidence="1">Whole Organism</tissue>
    </source>
</reference>
<organism evidence="1 2">
    <name type="scientific">Acropora cervicornis</name>
    <name type="common">Staghorn coral</name>
    <dbReference type="NCBI Taxonomy" id="6130"/>
    <lineage>
        <taxon>Eukaryota</taxon>
        <taxon>Metazoa</taxon>
        <taxon>Cnidaria</taxon>
        <taxon>Anthozoa</taxon>
        <taxon>Hexacorallia</taxon>
        <taxon>Scleractinia</taxon>
        <taxon>Astrocoeniina</taxon>
        <taxon>Acroporidae</taxon>
        <taxon>Acropora</taxon>
    </lineage>
</organism>
<dbReference type="PANTHER" id="PTHR46880">
    <property type="entry name" value="RAS-ASSOCIATING DOMAIN-CONTAINING PROTEIN"/>
    <property type="match status" value="1"/>
</dbReference>
<sequence>MKKLFNKFSYFIAKHERPSSDFEDLCKLHVKNGLSLGETYSNDIAIDGVMKEDESQQVNKQRFISVMADSGTDTSNKDLELVM</sequence>
<reference evidence="1" key="1">
    <citation type="journal article" date="2023" name="G3 (Bethesda)">
        <title>Whole genome assembly and annotation of the endangered Caribbean coral Acropora cervicornis.</title>
        <authorList>
            <person name="Selwyn J.D."/>
            <person name="Vollmer S.V."/>
        </authorList>
    </citation>
    <scope>NUCLEOTIDE SEQUENCE</scope>
    <source>
        <strain evidence="1">K2</strain>
    </source>
</reference>
<protein>
    <submittedName>
        <fullName evidence="1">Uncharacterized protein</fullName>
    </submittedName>
</protein>
<dbReference type="Proteomes" id="UP001249851">
    <property type="component" value="Unassembled WGS sequence"/>
</dbReference>
<evidence type="ECO:0000313" key="1">
    <source>
        <dbReference type="EMBL" id="KAK2555882.1"/>
    </source>
</evidence>
<comment type="caution">
    <text evidence="1">The sequence shown here is derived from an EMBL/GenBank/DDBJ whole genome shotgun (WGS) entry which is preliminary data.</text>
</comment>
<proteinExistence type="predicted"/>
<evidence type="ECO:0000313" key="2">
    <source>
        <dbReference type="Proteomes" id="UP001249851"/>
    </source>
</evidence>
<name>A0AAD9Q6Z1_ACRCE</name>
<gene>
    <name evidence="1" type="ORF">P5673_022544</name>
</gene>
<dbReference type="EMBL" id="JARQWQ010000060">
    <property type="protein sequence ID" value="KAK2555882.1"/>
    <property type="molecule type" value="Genomic_DNA"/>
</dbReference>